<evidence type="ECO:0000256" key="1">
    <source>
        <dbReference type="SAM" id="MobiDB-lite"/>
    </source>
</evidence>
<evidence type="ECO:0000313" key="3">
    <source>
        <dbReference type="Proteomes" id="UP001300745"/>
    </source>
</evidence>
<feature type="compositionally biased region" description="Basic residues" evidence="1">
    <location>
        <begin position="1"/>
        <end position="11"/>
    </location>
</feature>
<protein>
    <submittedName>
        <fullName evidence="2">Uncharacterized protein</fullName>
    </submittedName>
</protein>
<keyword evidence="3" id="KW-1185">Reference proteome</keyword>
<evidence type="ECO:0000313" key="2">
    <source>
        <dbReference type="EMBL" id="MCX2941075.1"/>
    </source>
</evidence>
<name>A0ABT3SNH9_9MYCO</name>
<sequence>MSQNKIKRKKLYAPEDRNRGNHPGMPRRRYVMSPGHLSPR</sequence>
<dbReference type="Proteomes" id="UP001300745">
    <property type="component" value="Unassembled WGS sequence"/>
</dbReference>
<proteinExistence type="predicted"/>
<comment type="caution">
    <text evidence="2">The sequence shown here is derived from an EMBL/GenBank/DDBJ whole genome shotgun (WGS) entry which is preliminary data.</text>
</comment>
<reference evidence="2 3" key="1">
    <citation type="submission" date="2022-11" db="EMBL/GenBank/DDBJ databases">
        <title>Mycobacterium sp. nov.</title>
        <authorList>
            <person name="Papic B."/>
            <person name="Spicic S."/>
            <person name="Duvnjak S."/>
        </authorList>
    </citation>
    <scope>NUCLEOTIDE SEQUENCE [LARGE SCALE GENOMIC DNA]</scope>
    <source>
        <strain evidence="2 3">CVI_P4</strain>
    </source>
</reference>
<accession>A0ABT3SNH9</accession>
<gene>
    <name evidence="2" type="ORF">ORI27_30740</name>
</gene>
<feature type="region of interest" description="Disordered" evidence="1">
    <location>
        <begin position="1"/>
        <end position="40"/>
    </location>
</feature>
<dbReference type="EMBL" id="JAPJDO010000057">
    <property type="protein sequence ID" value="MCX2941075.1"/>
    <property type="molecule type" value="Genomic_DNA"/>
</dbReference>
<organism evidence="2 3">
    <name type="scientific">Mycobacterium pinniadriaticum</name>
    <dbReference type="NCBI Taxonomy" id="2994102"/>
    <lineage>
        <taxon>Bacteria</taxon>
        <taxon>Bacillati</taxon>
        <taxon>Actinomycetota</taxon>
        <taxon>Actinomycetes</taxon>
        <taxon>Mycobacteriales</taxon>
        <taxon>Mycobacteriaceae</taxon>
        <taxon>Mycobacterium</taxon>
    </lineage>
</organism>
<dbReference type="RefSeq" id="WP_266000958.1">
    <property type="nucleotide sequence ID" value="NZ_JAPJDN010000057.1"/>
</dbReference>